<name>A0A7U8GT40_NEPCE</name>
<accession>A0A7U8GT40</accession>
<dbReference type="EMBL" id="AAOW01000004">
    <property type="protein sequence ID" value="EAR62036.1"/>
    <property type="molecule type" value="Genomic_DNA"/>
</dbReference>
<protein>
    <submittedName>
        <fullName evidence="1">Uncharacterized protein</fullName>
    </submittedName>
</protein>
<evidence type="ECO:0000313" key="2">
    <source>
        <dbReference type="Proteomes" id="UP000002171"/>
    </source>
</evidence>
<dbReference type="Proteomes" id="UP000002171">
    <property type="component" value="Unassembled WGS sequence"/>
</dbReference>
<proteinExistence type="predicted"/>
<dbReference type="AlphaFoldDB" id="A0A7U8GT40"/>
<comment type="caution">
    <text evidence="1">The sequence shown here is derived from an EMBL/GenBank/DDBJ whole genome shotgun (WGS) entry which is preliminary data.</text>
</comment>
<sequence>MTVVISLISSLIAAFIAHYLATSRNQAGELLKFQIQSYSDFIGAASRLAVSRRLGNTDSEEADLVALNDAKNRIITCGHREVVEALLHFWEQGATLERENELLAFKNLTQVMRSALGHKSHDLFELDIGNGLFRLEPSNFSYRAKESAKKVTENKIY</sequence>
<evidence type="ECO:0000313" key="1">
    <source>
        <dbReference type="EMBL" id="EAR62036.1"/>
    </source>
</evidence>
<dbReference type="OrthoDB" id="6120393at2"/>
<reference evidence="1 2" key="1">
    <citation type="submission" date="2006-02" db="EMBL/GenBank/DDBJ databases">
        <authorList>
            <person name="Pinhassi J."/>
            <person name="Pedros-Alio C."/>
            <person name="Ferriera S."/>
            <person name="Johnson J."/>
            <person name="Kravitz S."/>
            <person name="Halpern A."/>
            <person name="Remington K."/>
            <person name="Beeson K."/>
            <person name="Tran B."/>
            <person name="Rogers Y.-H."/>
            <person name="Friedman R."/>
            <person name="Venter J.C."/>
        </authorList>
    </citation>
    <scope>NUCLEOTIDE SEQUENCE [LARGE SCALE GENOMIC DNA]</scope>
    <source>
        <strain evidence="1 2">MED92</strain>
    </source>
</reference>
<organism evidence="1 2">
    <name type="scientific">Neptuniibacter caesariensis</name>
    <dbReference type="NCBI Taxonomy" id="207954"/>
    <lineage>
        <taxon>Bacteria</taxon>
        <taxon>Pseudomonadati</taxon>
        <taxon>Pseudomonadota</taxon>
        <taxon>Gammaproteobacteria</taxon>
        <taxon>Oceanospirillales</taxon>
        <taxon>Oceanospirillaceae</taxon>
        <taxon>Neptuniibacter</taxon>
    </lineage>
</organism>
<dbReference type="RefSeq" id="WP_007019673.1">
    <property type="nucleotide sequence ID" value="NZ_CH724125.1"/>
</dbReference>
<gene>
    <name evidence="1" type="ORF">MED92_10034</name>
</gene>
<keyword evidence="2" id="KW-1185">Reference proteome</keyword>